<gene>
    <name evidence="1" type="ORF">DFH45_003208</name>
</gene>
<evidence type="ECO:0000313" key="2">
    <source>
        <dbReference type="Proteomes" id="UP000821656"/>
    </source>
</evidence>
<dbReference type="PANTHER" id="PTHR31118:SF32">
    <property type="entry name" value="KYNURENINE FORMAMIDASE"/>
    <property type="match status" value="1"/>
</dbReference>
<protein>
    <submittedName>
        <fullName evidence="1">Kynurenine formamidase</fullName>
    </submittedName>
</protein>
<comment type="caution">
    <text evidence="1">The sequence shown here is derived from an EMBL/GenBank/DDBJ whole genome shotgun (WGS) entry which is preliminary data.</text>
</comment>
<dbReference type="SUPFAM" id="SSF102198">
    <property type="entry name" value="Putative cyclase"/>
    <property type="match status" value="1"/>
</dbReference>
<dbReference type="GO" id="GO:0004061">
    <property type="term" value="F:arylformamidase activity"/>
    <property type="evidence" value="ECO:0007669"/>
    <property type="project" value="InterPro"/>
</dbReference>
<dbReference type="EMBL" id="JABSXK010000001">
    <property type="protein sequence ID" value="NRV10245.1"/>
    <property type="molecule type" value="Genomic_DNA"/>
</dbReference>
<organism evidence="1 2">
    <name type="scientific">Clostridium beijerinckii</name>
    <name type="common">Clostridium MP</name>
    <dbReference type="NCBI Taxonomy" id="1520"/>
    <lineage>
        <taxon>Bacteria</taxon>
        <taxon>Bacillati</taxon>
        <taxon>Bacillota</taxon>
        <taxon>Clostridia</taxon>
        <taxon>Eubacteriales</taxon>
        <taxon>Clostridiaceae</taxon>
        <taxon>Clostridium</taxon>
    </lineage>
</organism>
<dbReference type="InterPro" id="IPR037175">
    <property type="entry name" value="KFase_sf"/>
</dbReference>
<evidence type="ECO:0000313" key="1">
    <source>
        <dbReference type="EMBL" id="NRV10245.1"/>
    </source>
</evidence>
<dbReference type="GO" id="GO:0019441">
    <property type="term" value="P:L-tryptophan catabolic process to kynurenine"/>
    <property type="evidence" value="ECO:0007669"/>
    <property type="project" value="InterPro"/>
</dbReference>
<dbReference type="Proteomes" id="UP000821656">
    <property type="component" value="Unassembled WGS sequence"/>
</dbReference>
<sequence>MKDITLKHVKKVGINMKVIDLTHTISENMPVYPGTEKPKLEVASTYEKDGFKETLLTMFSHTGTHMDSPAHLFSQRTTLDSFSAEQFVGKGIVVDCSNLKEGQKITMKYIEAVKEEADIAQYILFYTGWDKYWGTDAYFGNYPYITEEVAEYLIKSKKKGVGIDVIGIDPIKDENLTIHKKLFAETDIVVIENLTSLDKVGNDIFTFCALPIKFKDSDGAPVRAIAILED</sequence>
<name>A0A9Q5GMU2_CLOBE</name>
<accession>A0A9Q5GMU2</accession>
<dbReference type="AlphaFoldDB" id="A0A9Q5GMU2"/>
<dbReference type="PANTHER" id="PTHR31118">
    <property type="entry name" value="CYCLASE-LIKE PROTEIN 2"/>
    <property type="match status" value="1"/>
</dbReference>
<reference evidence="1" key="1">
    <citation type="submission" date="2020-05" db="EMBL/GenBank/DDBJ databases">
        <title>Genomic insights into acetone-butanol-ethanol (ABE) fermentation by sequencing solventogenic clostridia strains.</title>
        <authorList>
            <person name="Brown S."/>
        </authorList>
    </citation>
    <scope>NUCLEOTIDE SEQUENCE</scope>
    <source>
        <strain evidence="1">DJ126</strain>
    </source>
</reference>
<dbReference type="Pfam" id="PF04199">
    <property type="entry name" value="Cyclase"/>
    <property type="match status" value="1"/>
</dbReference>
<dbReference type="Gene3D" id="3.50.30.50">
    <property type="entry name" value="Putative cyclase"/>
    <property type="match status" value="1"/>
</dbReference>
<dbReference type="InterPro" id="IPR007325">
    <property type="entry name" value="KFase/CYL"/>
</dbReference>
<proteinExistence type="predicted"/>